<sequence>MKIEFKKITSTPKSFHFQSDGMSLEGEIWRDSSKLYKIKAKLNGNIVLTCDRSGEEYEQQIEEVLSLCISNGIWDTQSQNQNDDFDVIEFFDGFVDFEYILQSEMDLIQMQYHTQGE</sequence>
<dbReference type="KEGG" id="het:BBW65_06790"/>
<dbReference type="AlphaFoldDB" id="A0A1B1U6T9"/>
<dbReference type="Proteomes" id="UP000092884">
    <property type="component" value="Chromosome"/>
</dbReference>
<protein>
    <submittedName>
        <fullName evidence="1">Uncharacterized protein</fullName>
    </submittedName>
</protein>
<evidence type="ECO:0000313" key="1">
    <source>
        <dbReference type="EMBL" id="ANV98517.1"/>
    </source>
</evidence>
<dbReference type="STRING" id="222136.BBW65_06790"/>
<organism evidence="1 2">
    <name type="scientific">Helicobacter enhydrae</name>
    <dbReference type="NCBI Taxonomy" id="222136"/>
    <lineage>
        <taxon>Bacteria</taxon>
        <taxon>Pseudomonadati</taxon>
        <taxon>Campylobacterota</taxon>
        <taxon>Epsilonproteobacteria</taxon>
        <taxon>Campylobacterales</taxon>
        <taxon>Helicobacteraceae</taxon>
        <taxon>Helicobacter</taxon>
    </lineage>
</organism>
<name>A0A1B1U6T9_9HELI</name>
<dbReference type="EMBL" id="CP016503">
    <property type="protein sequence ID" value="ANV98517.1"/>
    <property type="molecule type" value="Genomic_DNA"/>
</dbReference>
<gene>
    <name evidence="1" type="ORF">BBW65_06790</name>
</gene>
<evidence type="ECO:0000313" key="2">
    <source>
        <dbReference type="Proteomes" id="UP000092884"/>
    </source>
</evidence>
<keyword evidence="2" id="KW-1185">Reference proteome</keyword>
<reference evidence="2" key="1">
    <citation type="submission" date="2016-07" db="EMBL/GenBank/DDBJ databases">
        <authorList>
            <person name="Florea S."/>
            <person name="Webb J.S."/>
            <person name="Jaromczyk J."/>
            <person name="Schardl C.L."/>
        </authorList>
    </citation>
    <scope>NUCLEOTIDE SEQUENCE [LARGE SCALE GENOMIC DNA]</scope>
    <source>
        <strain evidence="2">MIT 01-6242</strain>
    </source>
</reference>
<proteinExistence type="predicted"/>
<dbReference type="RefSeq" id="WP_066341341.1">
    <property type="nucleotide sequence ID" value="NZ_CP016503.1"/>
</dbReference>
<dbReference type="OrthoDB" id="5361472at2"/>
<accession>A0A1B1U6T9</accession>